<dbReference type="GO" id="GO:0009003">
    <property type="term" value="F:signal peptidase activity"/>
    <property type="evidence" value="ECO:0007669"/>
    <property type="project" value="UniProtKB-EC"/>
</dbReference>
<accession>A0A7W7CJM7</accession>
<name>A0A7W7CJM7_9PSEU</name>
<dbReference type="Pfam" id="PF10502">
    <property type="entry name" value="Peptidase_S26"/>
    <property type="match status" value="1"/>
</dbReference>
<dbReference type="Proteomes" id="UP000533598">
    <property type="component" value="Unassembled WGS sequence"/>
</dbReference>
<organism evidence="6 7">
    <name type="scientific">Crossiella cryophila</name>
    <dbReference type="NCBI Taxonomy" id="43355"/>
    <lineage>
        <taxon>Bacteria</taxon>
        <taxon>Bacillati</taxon>
        <taxon>Actinomycetota</taxon>
        <taxon>Actinomycetes</taxon>
        <taxon>Pseudonocardiales</taxon>
        <taxon>Pseudonocardiaceae</taxon>
        <taxon>Crossiella</taxon>
    </lineage>
</organism>
<evidence type="ECO:0000259" key="5">
    <source>
        <dbReference type="Pfam" id="PF10502"/>
    </source>
</evidence>
<keyword evidence="4" id="KW-0812">Transmembrane</keyword>
<sequence>MTGNEDETSPVRAGWRLPLVICVLGLVLAFVGIGVLANRYDRFRVETSSMENTLATGKRAITRPVTDGGASVQRGDVVVFDPNESGWPGREPGEQLVKRVVGIGGDSVICCDLDGRLQVNGRTITETYLRTDDPATGGKHQPQRFTVRVPQDRMLLLGDYRGNSRDSRAYLDNEFKGSVPRSAIKAVVVAVVTPGEGVRQVSPSPVFTDAGLAGAAATDYGYRYAFWTIVTGALLVIITLLWLAVVGALAWRRRRRQPVLSP</sequence>
<protein>
    <recommendedName>
        <fullName evidence="4">Signal peptidase I</fullName>
        <ecNumber evidence="4">3.4.21.89</ecNumber>
    </recommendedName>
</protein>
<dbReference type="EC" id="3.4.21.89" evidence="4"/>
<keyword evidence="7" id="KW-1185">Reference proteome</keyword>
<dbReference type="PANTHER" id="PTHR43390:SF1">
    <property type="entry name" value="CHLOROPLAST PROCESSING PEPTIDASE"/>
    <property type="match status" value="1"/>
</dbReference>
<evidence type="ECO:0000256" key="4">
    <source>
        <dbReference type="RuleBase" id="RU362042"/>
    </source>
</evidence>
<evidence type="ECO:0000313" key="7">
    <source>
        <dbReference type="Proteomes" id="UP000533598"/>
    </source>
</evidence>
<feature type="active site" evidence="3">
    <location>
        <position position="49"/>
    </location>
</feature>
<comment type="caution">
    <text evidence="4">Lacks conserved residue(s) required for the propagation of feature annotation.</text>
</comment>
<dbReference type="NCBIfam" id="TIGR02227">
    <property type="entry name" value="sigpep_I_bact"/>
    <property type="match status" value="1"/>
</dbReference>
<dbReference type="SUPFAM" id="SSF51306">
    <property type="entry name" value="LexA/Signal peptidase"/>
    <property type="match status" value="1"/>
</dbReference>
<dbReference type="InterPro" id="IPR019533">
    <property type="entry name" value="Peptidase_S26"/>
</dbReference>
<dbReference type="GO" id="GO:0006465">
    <property type="term" value="P:signal peptide processing"/>
    <property type="evidence" value="ECO:0007669"/>
    <property type="project" value="InterPro"/>
</dbReference>
<dbReference type="InterPro" id="IPR000223">
    <property type="entry name" value="Pept_S26A_signal_pept_1"/>
</dbReference>
<dbReference type="Gene3D" id="2.10.109.10">
    <property type="entry name" value="Umud Fragment, subunit A"/>
    <property type="match status" value="1"/>
</dbReference>
<gene>
    <name evidence="6" type="ORF">HNR67_008524</name>
</gene>
<dbReference type="PRINTS" id="PR00727">
    <property type="entry name" value="LEADERPTASE"/>
</dbReference>
<comment type="subcellular location">
    <subcellularLocation>
        <location evidence="1">Cell membrane</location>
        <topology evidence="1">Single-pass type II membrane protein</topology>
    </subcellularLocation>
    <subcellularLocation>
        <location evidence="4">Membrane</location>
        <topology evidence="4">Single-pass type II membrane protein</topology>
    </subcellularLocation>
</comment>
<dbReference type="GO" id="GO:0004252">
    <property type="term" value="F:serine-type endopeptidase activity"/>
    <property type="evidence" value="ECO:0007669"/>
    <property type="project" value="InterPro"/>
</dbReference>
<evidence type="ECO:0000256" key="3">
    <source>
        <dbReference type="PIRSR" id="PIRSR600223-1"/>
    </source>
</evidence>
<dbReference type="GO" id="GO:0005886">
    <property type="term" value="C:plasma membrane"/>
    <property type="evidence" value="ECO:0007669"/>
    <property type="project" value="UniProtKB-SubCell"/>
</dbReference>
<keyword evidence="4" id="KW-0645">Protease</keyword>
<comment type="catalytic activity">
    <reaction evidence="4">
        <text>Cleavage of hydrophobic, N-terminal signal or leader sequences from secreted and periplasmic proteins.</text>
        <dbReference type="EC" id="3.4.21.89"/>
    </reaction>
</comment>
<dbReference type="InterPro" id="IPR036286">
    <property type="entry name" value="LexA/Signal_pep-like_sf"/>
</dbReference>
<feature type="domain" description="Peptidase S26" evidence="5">
    <location>
        <begin position="22"/>
        <end position="191"/>
    </location>
</feature>
<reference evidence="6 7" key="1">
    <citation type="submission" date="2020-08" db="EMBL/GenBank/DDBJ databases">
        <title>Sequencing the genomes of 1000 actinobacteria strains.</title>
        <authorList>
            <person name="Klenk H.-P."/>
        </authorList>
    </citation>
    <scope>NUCLEOTIDE SEQUENCE [LARGE SCALE GENOMIC DNA]</scope>
    <source>
        <strain evidence="6 7">DSM 44230</strain>
    </source>
</reference>
<feature type="active site" evidence="3">
    <location>
        <position position="98"/>
    </location>
</feature>
<dbReference type="PANTHER" id="PTHR43390">
    <property type="entry name" value="SIGNAL PEPTIDASE I"/>
    <property type="match status" value="1"/>
</dbReference>
<keyword evidence="4" id="KW-1133">Transmembrane helix</keyword>
<feature type="transmembrane region" description="Helical" evidence="4">
    <location>
        <begin position="224"/>
        <end position="251"/>
    </location>
</feature>
<comment type="similarity">
    <text evidence="2 4">Belongs to the peptidase S26 family.</text>
</comment>
<dbReference type="AlphaFoldDB" id="A0A7W7CJM7"/>
<feature type="transmembrane region" description="Helical" evidence="4">
    <location>
        <begin position="15"/>
        <end position="37"/>
    </location>
</feature>
<dbReference type="RefSeq" id="WP_185009692.1">
    <property type="nucleotide sequence ID" value="NZ_BAAAUI010000007.1"/>
</dbReference>
<proteinExistence type="inferred from homology"/>
<keyword evidence="4" id="KW-0472">Membrane</keyword>
<evidence type="ECO:0000256" key="2">
    <source>
        <dbReference type="ARBA" id="ARBA00009370"/>
    </source>
</evidence>
<keyword evidence="4 6" id="KW-0378">Hydrolase</keyword>
<evidence type="ECO:0000256" key="1">
    <source>
        <dbReference type="ARBA" id="ARBA00004401"/>
    </source>
</evidence>
<evidence type="ECO:0000313" key="6">
    <source>
        <dbReference type="EMBL" id="MBB4682406.1"/>
    </source>
</evidence>
<dbReference type="EMBL" id="JACHMH010000001">
    <property type="protein sequence ID" value="MBB4682406.1"/>
    <property type="molecule type" value="Genomic_DNA"/>
</dbReference>
<dbReference type="CDD" id="cd06530">
    <property type="entry name" value="S26_SPase_I"/>
    <property type="match status" value="1"/>
</dbReference>
<comment type="caution">
    <text evidence="6">The sequence shown here is derived from an EMBL/GenBank/DDBJ whole genome shotgun (WGS) entry which is preliminary data.</text>
</comment>